<evidence type="ECO:0000313" key="1">
    <source>
        <dbReference type="EMBL" id="MFB9860881.1"/>
    </source>
</evidence>
<evidence type="ECO:0000313" key="2">
    <source>
        <dbReference type="Proteomes" id="UP001589740"/>
    </source>
</evidence>
<keyword evidence="2" id="KW-1185">Reference proteome</keyword>
<proteinExistence type="predicted"/>
<accession>A0ABV5Z4B4</accession>
<evidence type="ECO:0008006" key="3">
    <source>
        <dbReference type="Google" id="ProtNLM"/>
    </source>
</evidence>
<reference evidence="1 2" key="1">
    <citation type="submission" date="2024-09" db="EMBL/GenBank/DDBJ databases">
        <authorList>
            <person name="Sun Q."/>
            <person name="Mori K."/>
        </authorList>
    </citation>
    <scope>NUCLEOTIDE SEQUENCE [LARGE SCALE GENOMIC DNA]</scope>
    <source>
        <strain evidence="1 2">JCM 12822</strain>
    </source>
</reference>
<dbReference type="Proteomes" id="UP001589740">
    <property type="component" value="Unassembled WGS sequence"/>
</dbReference>
<dbReference type="EMBL" id="JBHMAH010000017">
    <property type="protein sequence ID" value="MFB9860881.1"/>
    <property type="molecule type" value="Genomic_DNA"/>
</dbReference>
<protein>
    <recommendedName>
        <fullName evidence="3">Site-specific DNA-methyltransferase (adenine-specific)</fullName>
    </recommendedName>
</protein>
<name>A0ABV5Z4B4_9STAP</name>
<comment type="caution">
    <text evidence="1">The sequence shown here is derived from an EMBL/GenBank/DDBJ whole genome shotgun (WGS) entry which is preliminary data.</text>
</comment>
<gene>
    <name evidence="1" type="ORF">ACFFLE_07125</name>
</gene>
<dbReference type="RefSeq" id="WP_380570450.1">
    <property type="nucleotide sequence ID" value="NZ_JBHMAH010000017.1"/>
</dbReference>
<sequence length="491" mass="57953">MGEVYNKDNISFQYDFLNDDIDINPEFNLFDLKMPNDLFEALKEDKPIVFFANPPYATANDAGAKGTSKQGSALTKMNNMMKNENAGQASQQLYAQFFYRILKLKKTFNLSNVHIAFFSKPLFLNGGAYWEKFNDLFFKEFQFKQGMLLKSGEFSDVTNIWAVTFSVYSMRDTPVQNFERNFELSVKHLTPIGIKEIGSKTVRMVESEKFLSNWLREPTKGRKDYKDKPYPQFSSIFNVNESESHRGKLLTDAFGYFVSVANNVYNSQRDVVIYSGSAYKANGVSIVKENYERVAVTFAARKSITHTWLNDNDNFKTPTQQTMETDEWSEFVNDCIIYSLFNVNASYQSSQENIFYHDELYEIENEMFYMSKAHIAQLAEENYLNQIEEQLRFQREERYVYTLIRDRVFSEEAQKVYDTAVTLTERAFEYRDIVHLEHPEWSVKRWDAGFYQTYKIINKYKIEGWEKFREYFKMLERKIEEKVYDFGILTK</sequence>
<organism evidence="1 2">
    <name type="scientific">Salinicoccus siamensis</name>
    <dbReference type="NCBI Taxonomy" id="381830"/>
    <lineage>
        <taxon>Bacteria</taxon>
        <taxon>Bacillati</taxon>
        <taxon>Bacillota</taxon>
        <taxon>Bacilli</taxon>
        <taxon>Bacillales</taxon>
        <taxon>Staphylococcaceae</taxon>
        <taxon>Salinicoccus</taxon>
    </lineage>
</organism>